<accession>A0A075GWH1</accession>
<dbReference type="NCBIfam" id="NF033503">
    <property type="entry name" value="LarB"/>
    <property type="match status" value="1"/>
</dbReference>
<dbReference type="EMBL" id="KF900797">
    <property type="protein sequence ID" value="AIF07295.1"/>
    <property type="molecule type" value="Genomic_DNA"/>
</dbReference>
<dbReference type="AlphaFoldDB" id="A0A075GWH1"/>
<dbReference type="GO" id="GO:0006189">
    <property type="term" value="P:'de novo' IMP biosynthetic process"/>
    <property type="evidence" value="ECO:0007669"/>
    <property type="project" value="InterPro"/>
</dbReference>
<dbReference type="GO" id="GO:0016787">
    <property type="term" value="F:hydrolase activity"/>
    <property type="evidence" value="ECO:0007669"/>
    <property type="project" value="InterPro"/>
</dbReference>
<protein>
    <submittedName>
        <fullName evidence="2">1-(5-phosphoribosyl)-5-amino-4-imidazole-carboxylate (AIR) carboxylase</fullName>
    </submittedName>
</protein>
<evidence type="ECO:0000313" key="2">
    <source>
        <dbReference type="EMBL" id="AIF07295.1"/>
    </source>
</evidence>
<evidence type="ECO:0000259" key="1">
    <source>
        <dbReference type="SMART" id="SM01001"/>
    </source>
</evidence>
<feature type="domain" description="PurE" evidence="1">
    <location>
        <begin position="121"/>
        <end position="255"/>
    </location>
</feature>
<dbReference type="InterPro" id="IPR000031">
    <property type="entry name" value="PurE_dom"/>
</dbReference>
<dbReference type="Gene3D" id="3.40.50.1970">
    <property type="match status" value="1"/>
</dbReference>
<dbReference type="InterPro" id="IPR039476">
    <property type="entry name" value="P2CMN_synthase_LarB"/>
</dbReference>
<reference evidence="2" key="1">
    <citation type="journal article" date="2014" name="Genome Biol. Evol.">
        <title>Pangenome evidence for extensive interdomain horizontal transfer affecting lineage core and shell genes in uncultured planktonic thaumarchaeota and euryarchaeota.</title>
        <authorList>
            <person name="Deschamps P."/>
            <person name="Zivanovic Y."/>
            <person name="Moreira D."/>
            <person name="Rodriguez-Valera F."/>
            <person name="Lopez-Garcia P."/>
        </authorList>
    </citation>
    <scope>NUCLEOTIDE SEQUENCE</scope>
</reference>
<dbReference type="PANTHER" id="PTHR43064">
    <property type="entry name" value="PHOSPHORIBOSYLAMINOIMIDAZOLE CARBOXYLASE-RELATED"/>
    <property type="match status" value="1"/>
</dbReference>
<dbReference type="Pfam" id="PF00731">
    <property type="entry name" value="AIRC"/>
    <property type="match status" value="1"/>
</dbReference>
<proteinExistence type="predicted"/>
<organism evidence="2">
    <name type="scientific">uncultured marine thaumarchaeote KM3_201_G04</name>
    <dbReference type="NCBI Taxonomy" id="1456094"/>
    <lineage>
        <taxon>Archaea</taxon>
        <taxon>Nitrososphaerota</taxon>
        <taxon>environmental samples</taxon>
    </lineage>
</organism>
<name>A0A075GWH1_9ARCH</name>
<dbReference type="SUPFAM" id="SSF52255">
    <property type="entry name" value="N5-CAIR mutase (phosphoribosylaminoimidazole carboxylase, PurE)"/>
    <property type="match status" value="1"/>
</dbReference>
<dbReference type="PANTHER" id="PTHR43064:SF1">
    <property type="entry name" value="SLL1489 PROTEIN"/>
    <property type="match status" value="1"/>
</dbReference>
<dbReference type="SMART" id="SM01001">
    <property type="entry name" value="AIRC"/>
    <property type="match status" value="1"/>
</dbReference>
<sequence length="259" mass="27749">MNVEQIFQSLQKGKISPSKAKKLLSLYSIEKIGNIAQIDTGRKNRKGIPEVIFAEKKQLSDLKKIITKTLSKNNEVLVSRIKQKDYPKVLEFSRKNKYKMKKGKNTTAVLIYKKNIKKTGGKVGIIAAGTSDIGIAEEARLVCESMNCDSISSYDVGIAGLHRIFPVLKQFVEAEVDVIIVVAGMEGALASIVSSIADVPVIGVPTSIGYGYGEKGVAALASMLQSCSLGLTVVNIDNGVGAGAAAANIANRIKTNSKY</sequence>